<protein>
    <submittedName>
        <fullName evidence="2">Uncharacterized protein</fullName>
    </submittedName>
</protein>
<gene>
    <name evidence="2" type="ORF">CRG98_046857</name>
</gene>
<sequence>MDLAGAGLAPSSSAARADAYPYSPQPVDRRRMPPAPASTMAKRPDLKRPRLLANGSRLILCSLLSLYFATPASASQTQLLCFFSPIPLTTSYTPLHLRLQT</sequence>
<dbReference type="AlphaFoldDB" id="A0A2I0HM41"/>
<evidence type="ECO:0000313" key="2">
    <source>
        <dbReference type="EMBL" id="PKI32754.1"/>
    </source>
</evidence>
<organism evidence="2 3">
    <name type="scientific">Punica granatum</name>
    <name type="common">Pomegranate</name>
    <dbReference type="NCBI Taxonomy" id="22663"/>
    <lineage>
        <taxon>Eukaryota</taxon>
        <taxon>Viridiplantae</taxon>
        <taxon>Streptophyta</taxon>
        <taxon>Embryophyta</taxon>
        <taxon>Tracheophyta</taxon>
        <taxon>Spermatophyta</taxon>
        <taxon>Magnoliopsida</taxon>
        <taxon>eudicotyledons</taxon>
        <taxon>Gunneridae</taxon>
        <taxon>Pentapetalae</taxon>
        <taxon>rosids</taxon>
        <taxon>malvids</taxon>
        <taxon>Myrtales</taxon>
        <taxon>Lythraceae</taxon>
        <taxon>Punica</taxon>
    </lineage>
</organism>
<accession>A0A2I0HM41</accession>
<keyword evidence="3" id="KW-1185">Reference proteome</keyword>
<feature type="compositionally biased region" description="Low complexity" evidence="1">
    <location>
        <begin position="1"/>
        <end position="17"/>
    </location>
</feature>
<dbReference type="Proteomes" id="UP000233551">
    <property type="component" value="Unassembled WGS sequence"/>
</dbReference>
<proteinExistence type="predicted"/>
<evidence type="ECO:0000313" key="3">
    <source>
        <dbReference type="Proteomes" id="UP000233551"/>
    </source>
</evidence>
<comment type="caution">
    <text evidence="2">The sequence shown here is derived from an EMBL/GenBank/DDBJ whole genome shotgun (WGS) entry which is preliminary data.</text>
</comment>
<dbReference type="EMBL" id="PGOL01007368">
    <property type="protein sequence ID" value="PKI32754.1"/>
    <property type="molecule type" value="Genomic_DNA"/>
</dbReference>
<evidence type="ECO:0000256" key="1">
    <source>
        <dbReference type="SAM" id="MobiDB-lite"/>
    </source>
</evidence>
<reference evidence="2 3" key="1">
    <citation type="submission" date="2017-11" db="EMBL/GenBank/DDBJ databases">
        <title>De-novo sequencing of pomegranate (Punica granatum L.) genome.</title>
        <authorList>
            <person name="Akparov Z."/>
            <person name="Amiraslanov A."/>
            <person name="Hajiyeva S."/>
            <person name="Abbasov M."/>
            <person name="Kaur K."/>
            <person name="Hamwieh A."/>
            <person name="Solovyev V."/>
            <person name="Salamov A."/>
            <person name="Braich B."/>
            <person name="Kosarev P."/>
            <person name="Mahmoud A."/>
            <person name="Hajiyev E."/>
            <person name="Babayeva S."/>
            <person name="Izzatullayeva V."/>
            <person name="Mammadov A."/>
            <person name="Mammadov A."/>
            <person name="Sharifova S."/>
            <person name="Ojaghi J."/>
            <person name="Eynullazada K."/>
            <person name="Bayramov B."/>
            <person name="Abdulazimova A."/>
            <person name="Shahmuradov I."/>
        </authorList>
    </citation>
    <scope>NUCLEOTIDE SEQUENCE [LARGE SCALE GENOMIC DNA]</scope>
    <source>
        <strain evidence="3">cv. AG2017</strain>
        <tissue evidence="2">Leaf</tissue>
    </source>
</reference>
<name>A0A2I0HM41_PUNGR</name>
<feature type="non-terminal residue" evidence="2">
    <location>
        <position position="101"/>
    </location>
</feature>
<feature type="region of interest" description="Disordered" evidence="1">
    <location>
        <begin position="1"/>
        <end position="46"/>
    </location>
</feature>